<keyword evidence="6" id="KW-0597">Phosphoprotein</keyword>
<dbReference type="Proteomes" id="UP000812440">
    <property type="component" value="Chromosome 3"/>
</dbReference>
<evidence type="ECO:0000256" key="5">
    <source>
        <dbReference type="ARBA" id="ARBA00022525"/>
    </source>
</evidence>
<dbReference type="PROSITE" id="PS51362">
    <property type="entry name" value="TGF_BETA_2"/>
    <property type="match status" value="1"/>
</dbReference>
<dbReference type="EMBL" id="JAACNH010000006">
    <property type="protein sequence ID" value="KAG8439219.1"/>
    <property type="molecule type" value="Genomic_DNA"/>
</dbReference>
<accession>A0A8T2J7C3</accession>
<keyword evidence="4" id="KW-0202">Cytokine</keyword>
<sequence>MNGLMLLQGMATRVFFLWFYCSTWLLPLIKSSSEKEYNSKTYSLLPPLLKELSERPGWREKIPVPNGAAVKYMKRLYKMSATKEGVPKIHKNPEYNTVRLFTPKTECNPARNMEIKGGMQLLDLSFNVDRVSALEQLLQSVLLYSVSKRFSSSNITCSCSLEVLDHDLISPTCPQSPQSFEFQLHRRQRWVEIDVTSFLQPFISSKRQSIHISFNFTCMKKQQHHTFAMEGPFKMVKAPPSLLLYLNDTSHKAYHRRNIHDSLAHQGFYQKQRILPILADTGGNLQSKQTFRHRRDQDHELLLEESTTILPHAYNFSEYFKQFLYPQNECELHRFRLSFSQLNWDKWILAPHRYSPDYCKGECPRIVGHKYGSPVHTIVQNIIYEKVDSSIPRPSCVPSEYRPMSVLTIESDNSIAYKEYQDMIATKCTCR</sequence>
<protein>
    <recommendedName>
        <fullName evidence="3">Growth/differentiation factor 9</fullName>
    </recommendedName>
</protein>
<dbReference type="GO" id="GO:0008083">
    <property type="term" value="F:growth factor activity"/>
    <property type="evidence" value="ECO:0007669"/>
    <property type="project" value="UniProtKB-KW"/>
</dbReference>
<dbReference type="CDD" id="cd19403">
    <property type="entry name" value="TGF_beta_GDF9"/>
    <property type="match status" value="1"/>
</dbReference>
<comment type="subunit">
    <text evidence="12">Homodimer or heterodimer. But, in contrast to other members of this family, cannot be disulfide-linked.</text>
</comment>
<reference evidence="15" key="1">
    <citation type="thesis" date="2020" institute="ProQuest LLC" country="789 East Eisenhower Parkway, Ann Arbor, MI, USA">
        <title>Comparative Genomics and Chromosome Evolution.</title>
        <authorList>
            <person name="Mudd A.B."/>
        </authorList>
    </citation>
    <scope>NUCLEOTIDE SEQUENCE</scope>
    <source>
        <strain evidence="15">Female2</strain>
        <tissue evidence="15">Blood</tissue>
    </source>
</reference>
<dbReference type="Gene3D" id="2.10.90.10">
    <property type="entry name" value="Cystine-knot cytokines"/>
    <property type="match status" value="1"/>
</dbReference>
<comment type="similarity">
    <text evidence="2 13">Belongs to the TGF-beta family.</text>
</comment>
<dbReference type="SMART" id="SM00204">
    <property type="entry name" value="TGFB"/>
    <property type="match status" value="1"/>
</dbReference>
<evidence type="ECO:0000256" key="11">
    <source>
        <dbReference type="ARBA" id="ARBA00023180"/>
    </source>
</evidence>
<dbReference type="AlphaFoldDB" id="A0A8T2J7C3"/>
<dbReference type="SUPFAM" id="SSF57501">
    <property type="entry name" value="Cystine-knot cytokines"/>
    <property type="match status" value="1"/>
</dbReference>
<keyword evidence="8" id="KW-0732">Signal</keyword>
<dbReference type="InterPro" id="IPR029034">
    <property type="entry name" value="Cystine-knot_cytokine"/>
</dbReference>
<dbReference type="PANTHER" id="PTHR11848">
    <property type="entry name" value="TGF-BETA FAMILY"/>
    <property type="match status" value="1"/>
</dbReference>
<dbReference type="InterPro" id="IPR017948">
    <property type="entry name" value="TGFb_CS"/>
</dbReference>
<dbReference type="InterPro" id="IPR015615">
    <property type="entry name" value="TGF-beta-rel"/>
</dbReference>
<keyword evidence="11" id="KW-0325">Glycoprotein</keyword>
<evidence type="ECO:0000256" key="7">
    <source>
        <dbReference type="ARBA" id="ARBA00022685"/>
    </source>
</evidence>
<feature type="domain" description="TGF-beta family profile" evidence="14">
    <location>
        <begin position="292"/>
        <end position="431"/>
    </location>
</feature>
<evidence type="ECO:0000256" key="9">
    <source>
        <dbReference type="ARBA" id="ARBA00023030"/>
    </source>
</evidence>
<dbReference type="EMBL" id="JAACNH010000006">
    <property type="protein sequence ID" value="KAG8439220.1"/>
    <property type="molecule type" value="Genomic_DNA"/>
</dbReference>
<evidence type="ECO:0000256" key="1">
    <source>
        <dbReference type="ARBA" id="ARBA00004613"/>
    </source>
</evidence>
<keyword evidence="7" id="KW-0165">Cleavage on pair of basic residues</keyword>
<dbReference type="InterPro" id="IPR015617">
    <property type="entry name" value="Growth_differentiation_fac-9_C"/>
</dbReference>
<evidence type="ECO:0000256" key="13">
    <source>
        <dbReference type="RuleBase" id="RU000354"/>
    </source>
</evidence>
<comment type="caution">
    <text evidence="15">The sequence shown here is derived from an EMBL/GenBank/DDBJ whole genome shotgun (WGS) entry which is preliminary data.</text>
</comment>
<keyword evidence="16" id="KW-1185">Reference proteome</keyword>
<keyword evidence="9 13" id="KW-0339">Growth factor</keyword>
<evidence type="ECO:0000256" key="3">
    <source>
        <dbReference type="ARBA" id="ARBA00017637"/>
    </source>
</evidence>
<evidence type="ECO:0000313" key="16">
    <source>
        <dbReference type="Proteomes" id="UP000812440"/>
    </source>
</evidence>
<dbReference type="GO" id="GO:0005125">
    <property type="term" value="F:cytokine activity"/>
    <property type="evidence" value="ECO:0007669"/>
    <property type="project" value="UniProtKB-KW"/>
</dbReference>
<comment type="subcellular location">
    <subcellularLocation>
        <location evidence="1">Secreted</location>
    </subcellularLocation>
</comment>
<evidence type="ECO:0000256" key="4">
    <source>
        <dbReference type="ARBA" id="ARBA00022514"/>
    </source>
</evidence>
<evidence type="ECO:0000259" key="14">
    <source>
        <dbReference type="PROSITE" id="PS51362"/>
    </source>
</evidence>
<dbReference type="Pfam" id="PF00019">
    <property type="entry name" value="TGF_beta"/>
    <property type="match status" value="1"/>
</dbReference>
<dbReference type="PROSITE" id="PS00250">
    <property type="entry name" value="TGF_BETA_1"/>
    <property type="match status" value="1"/>
</dbReference>
<name>A0A8T2J7C3_9PIPI</name>
<keyword evidence="10" id="KW-1015">Disulfide bond</keyword>
<evidence type="ECO:0000256" key="12">
    <source>
        <dbReference type="ARBA" id="ARBA00046703"/>
    </source>
</evidence>
<dbReference type="OrthoDB" id="6427922at2759"/>
<evidence type="ECO:0000256" key="8">
    <source>
        <dbReference type="ARBA" id="ARBA00022729"/>
    </source>
</evidence>
<gene>
    <name evidence="15" type="ORF">GDO86_005444</name>
</gene>
<keyword evidence="5" id="KW-0964">Secreted</keyword>
<evidence type="ECO:0000256" key="6">
    <source>
        <dbReference type="ARBA" id="ARBA00022553"/>
    </source>
</evidence>
<dbReference type="InterPro" id="IPR001839">
    <property type="entry name" value="TGF-b_C"/>
</dbReference>
<proteinExistence type="inferred from homology"/>
<evidence type="ECO:0000313" key="15">
    <source>
        <dbReference type="EMBL" id="KAG8439220.1"/>
    </source>
</evidence>
<organism evidence="15 16">
    <name type="scientific">Hymenochirus boettgeri</name>
    <name type="common">Congo dwarf clawed frog</name>
    <dbReference type="NCBI Taxonomy" id="247094"/>
    <lineage>
        <taxon>Eukaryota</taxon>
        <taxon>Metazoa</taxon>
        <taxon>Chordata</taxon>
        <taxon>Craniata</taxon>
        <taxon>Vertebrata</taxon>
        <taxon>Euteleostomi</taxon>
        <taxon>Amphibia</taxon>
        <taxon>Batrachia</taxon>
        <taxon>Anura</taxon>
        <taxon>Pipoidea</taxon>
        <taxon>Pipidae</taxon>
        <taxon>Pipinae</taxon>
        <taxon>Hymenochirus</taxon>
    </lineage>
</organism>
<dbReference type="FunFam" id="2.10.90.10:FF:000012">
    <property type="entry name" value="Growth/differentiation factor 9 (Predicted)"/>
    <property type="match status" value="1"/>
</dbReference>
<evidence type="ECO:0000256" key="2">
    <source>
        <dbReference type="ARBA" id="ARBA00006656"/>
    </source>
</evidence>
<dbReference type="GO" id="GO:0005615">
    <property type="term" value="C:extracellular space"/>
    <property type="evidence" value="ECO:0007669"/>
    <property type="project" value="UniProtKB-KW"/>
</dbReference>
<evidence type="ECO:0000256" key="10">
    <source>
        <dbReference type="ARBA" id="ARBA00023157"/>
    </source>
</evidence>
<dbReference type="PANTHER" id="PTHR11848:SF19">
    <property type="entry name" value="GROWTH_DIFFERENTIATION FACTOR 9"/>
    <property type="match status" value="1"/>
</dbReference>